<evidence type="ECO:0000256" key="4">
    <source>
        <dbReference type="ARBA" id="ARBA00022448"/>
    </source>
</evidence>
<dbReference type="SUPFAM" id="SSF81342">
    <property type="entry name" value="Transmembrane di-heme cytochromes"/>
    <property type="match status" value="1"/>
</dbReference>
<comment type="cofactor">
    <cofactor evidence="1">
        <name>heme</name>
        <dbReference type="ChEBI" id="CHEBI:30413"/>
    </cofactor>
</comment>
<evidence type="ECO:0000313" key="15">
    <source>
        <dbReference type="EMBL" id="PWG62225.1"/>
    </source>
</evidence>
<dbReference type="RefSeq" id="WP_109679259.1">
    <property type="nucleotide sequence ID" value="NZ_CP086615.1"/>
</dbReference>
<accession>A0A2U2MYZ9</accession>
<evidence type="ECO:0000256" key="7">
    <source>
        <dbReference type="ARBA" id="ARBA00022692"/>
    </source>
</evidence>
<evidence type="ECO:0000256" key="12">
    <source>
        <dbReference type="ARBA" id="ARBA00023136"/>
    </source>
</evidence>
<dbReference type="GO" id="GO:0008863">
    <property type="term" value="F:formate dehydrogenase (NAD+) activity"/>
    <property type="evidence" value="ECO:0007669"/>
    <property type="project" value="InterPro"/>
</dbReference>
<dbReference type="InterPro" id="IPR011577">
    <property type="entry name" value="Cyt_b561_bac/Ni-Hgenase"/>
</dbReference>
<keyword evidence="6" id="KW-0349">Heme</keyword>
<reference evidence="15 16" key="1">
    <citation type="submission" date="2018-05" db="EMBL/GenBank/DDBJ databases">
        <title>Spiribacter halobius sp. nov., a moderately halophilic bacterium isolated from marine solar saltern.</title>
        <authorList>
            <person name="Zheng W.-S."/>
            <person name="Lu D.-C."/>
            <person name="Du Z.-J."/>
        </authorList>
    </citation>
    <scope>NUCLEOTIDE SEQUENCE [LARGE SCALE GENOMIC DNA]</scope>
    <source>
        <strain evidence="15 16">E85</strain>
    </source>
</reference>
<dbReference type="FunFam" id="1.20.950.20:FF:000002">
    <property type="entry name" value="Formate dehydrogenase cytochrome b556 subunit"/>
    <property type="match status" value="1"/>
</dbReference>
<dbReference type="EMBL" id="QFFI01000021">
    <property type="protein sequence ID" value="PWG62225.1"/>
    <property type="molecule type" value="Genomic_DNA"/>
</dbReference>
<dbReference type="GO" id="GO:0005886">
    <property type="term" value="C:plasma membrane"/>
    <property type="evidence" value="ECO:0007669"/>
    <property type="project" value="UniProtKB-SubCell"/>
</dbReference>
<dbReference type="GO" id="GO:0046872">
    <property type="term" value="F:metal ion binding"/>
    <property type="evidence" value="ECO:0007669"/>
    <property type="project" value="UniProtKB-KW"/>
</dbReference>
<keyword evidence="5" id="KW-1003">Cell membrane</keyword>
<dbReference type="GO" id="GO:0015944">
    <property type="term" value="P:formate oxidation"/>
    <property type="evidence" value="ECO:0007669"/>
    <property type="project" value="UniProtKB-ARBA"/>
</dbReference>
<evidence type="ECO:0000256" key="3">
    <source>
        <dbReference type="ARBA" id="ARBA00010747"/>
    </source>
</evidence>
<comment type="subcellular location">
    <subcellularLocation>
        <location evidence="2">Cell membrane</location>
        <topology evidence="2">Multi-pass membrane protein</topology>
    </subcellularLocation>
</comment>
<dbReference type="GO" id="GO:0036397">
    <property type="term" value="F:formate dehydrogenase (quinone) activity"/>
    <property type="evidence" value="ECO:0007669"/>
    <property type="project" value="TreeGrafter"/>
</dbReference>
<feature type="transmembrane region" description="Helical" evidence="13">
    <location>
        <begin position="276"/>
        <end position="298"/>
    </location>
</feature>
<evidence type="ECO:0000256" key="5">
    <source>
        <dbReference type="ARBA" id="ARBA00022475"/>
    </source>
</evidence>
<keyword evidence="10 13" id="KW-1133">Transmembrane helix</keyword>
<organism evidence="15 16">
    <name type="scientific">Sediminicurvatus halobius</name>
    <dbReference type="NCBI Taxonomy" id="2182432"/>
    <lineage>
        <taxon>Bacteria</taxon>
        <taxon>Pseudomonadati</taxon>
        <taxon>Pseudomonadota</taxon>
        <taxon>Gammaproteobacteria</taxon>
        <taxon>Chromatiales</taxon>
        <taxon>Ectothiorhodospiraceae</taxon>
        <taxon>Sediminicurvatus</taxon>
    </lineage>
</organism>
<evidence type="ECO:0000256" key="11">
    <source>
        <dbReference type="ARBA" id="ARBA00023004"/>
    </source>
</evidence>
<dbReference type="Proteomes" id="UP000245474">
    <property type="component" value="Unassembled WGS sequence"/>
</dbReference>
<dbReference type="GO" id="GO:0022904">
    <property type="term" value="P:respiratory electron transport chain"/>
    <property type="evidence" value="ECO:0007669"/>
    <property type="project" value="InterPro"/>
</dbReference>
<feature type="transmembrane region" description="Helical" evidence="13">
    <location>
        <begin position="142"/>
        <end position="161"/>
    </location>
</feature>
<keyword evidence="9" id="KW-0249">Electron transport</keyword>
<evidence type="ECO:0000256" key="6">
    <source>
        <dbReference type="ARBA" id="ARBA00022617"/>
    </source>
</evidence>
<dbReference type="GO" id="GO:0009061">
    <property type="term" value="P:anaerobic respiration"/>
    <property type="evidence" value="ECO:0007669"/>
    <property type="project" value="TreeGrafter"/>
</dbReference>
<dbReference type="Gene3D" id="1.20.950.20">
    <property type="entry name" value="Transmembrane di-heme cytochromes, Chain C"/>
    <property type="match status" value="1"/>
</dbReference>
<keyword evidence="7 13" id="KW-0812">Transmembrane</keyword>
<evidence type="ECO:0000256" key="1">
    <source>
        <dbReference type="ARBA" id="ARBA00001971"/>
    </source>
</evidence>
<dbReference type="OrthoDB" id="9790598at2"/>
<evidence type="ECO:0000256" key="13">
    <source>
        <dbReference type="SAM" id="Phobius"/>
    </source>
</evidence>
<keyword evidence="12 13" id="KW-0472">Membrane</keyword>
<comment type="caution">
    <text evidence="15">The sequence shown here is derived from an EMBL/GenBank/DDBJ whole genome shotgun (WGS) entry which is preliminary data.</text>
</comment>
<dbReference type="GO" id="GO:0009326">
    <property type="term" value="C:formate dehydrogenase complex"/>
    <property type="evidence" value="ECO:0007669"/>
    <property type="project" value="InterPro"/>
</dbReference>
<feature type="transmembrane region" description="Helical" evidence="13">
    <location>
        <begin position="190"/>
        <end position="207"/>
    </location>
</feature>
<feature type="transmembrane region" description="Helical" evidence="13">
    <location>
        <begin position="20"/>
        <end position="41"/>
    </location>
</feature>
<evidence type="ECO:0000313" key="16">
    <source>
        <dbReference type="Proteomes" id="UP000245474"/>
    </source>
</evidence>
<gene>
    <name evidence="15" type="ORF">DEM34_13030</name>
</gene>
<feature type="transmembrane region" description="Helical" evidence="13">
    <location>
        <begin position="100"/>
        <end position="121"/>
    </location>
</feature>
<sequence length="359" mass="38712">MSDQDAAKARRRRAHMKVMLWSLLVIALGAMVAPLGGYVYVEVAQAQSGFENGNPRSDTWGAVREGVSGTTTVQGPEAGVLIQNGGQNWRQLRNAIAAGVMPWFMAAALIGIALVMAIFGRNRLDQPPSGKVVPRWKLWERVLHWTTATLFIVLAITGLSLLFGRAVLIPVLGAGGFAAYAGFAMTLHNYVGPVFTACVAIMILAWVRHNIPSRADWEWFKAGGGFLKGKHPPAGRMNGGEKVWFWFIALVGGLVCATGVVLDFPIWGQTRETMQLASLVHAIAAILWVSLFFGHAWIGTLGTEGAIDGMTTGYSSSEWAKQHHDLWYEQVKDQEVDASEVGLTAGKAAKTPSEGTSPG</sequence>
<comment type="similarity">
    <text evidence="3">Belongs to the formate dehydrogenase gamma subunit family.</text>
</comment>
<dbReference type="PANTHER" id="PTHR30074">
    <property type="entry name" value="FORMATE DEHYDROGENASE, NITRATE-INDUCIBLE, CYTOCHROME B556 FDN SUBUNIT"/>
    <property type="match status" value="1"/>
</dbReference>
<dbReference type="NCBIfam" id="TIGR01583">
    <property type="entry name" value="formate-DH-gamm"/>
    <property type="match status" value="1"/>
</dbReference>
<feature type="transmembrane region" description="Helical" evidence="13">
    <location>
        <begin position="243"/>
        <end position="264"/>
    </location>
</feature>
<name>A0A2U2MYZ9_9GAMM</name>
<evidence type="ECO:0000256" key="10">
    <source>
        <dbReference type="ARBA" id="ARBA00022989"/>
    </source>
</evidence>
<protein>
    <submittedName>
        <fullName evidence="15">Formate dehydrogenase subunit gamma</fullName>
    </submittedName>
</protein>
<evidence type="ECO:0000256" key="9">
    <source>
        <dbReference type="ARBA" id="ARBA00022982"/>
    </source>
</evidence>
<keyword evidence="11" id="KW-0408">Iron</keyword>
<dbReference type="PANTHER" id="PTHR30074:SF6">
    <property type="entry name" value="FORMATE DEHYDROGENASE GAMMA SUBUNIT"/>
    <property type="match status" value="1"/>
</dbReference>
<dbReference type="InterPro" id="IPR051817">
    <property type="entry name" value="FDH_cytochrome_b556_subunit"/>
</dbReference>
<dbReference type="AlphaFoldDB" id="A0A2U2MYZ9"/>
<dbReference type="Pfam" id="PF01292">
    <property type="entry name" value="Ni_hydr_CYTB"/>
    <property type="match status" value="1"/>
</dbReference>
<proteinExistence type="inferred from homology"/>
<feature type="domain" description="Cytochrome b561 bacterial/Ni-hydrogenase" evidence="14">
    <location>
        <begin position="135"/>
        <end position="313"/>
    </location>
</feature>
<keyword evidence="16" id="KW-1185">Reference proteome</keyword>
<evidence type="ECO:0000256" key="2">
    <source>
        <dbReference type="ARBA" id="ARBA00004651"/>
    </source>
</evidence>
<keyword evidence="4" id="KW-0813">Transport</keyword>
<dbReference type="GO" id="GO:0009055">
    <property type="term" value="F:electron transfer activity"/>
    <property type="evidence" value="ECO:0007669"/>
    <property type="project" value="InterPro"/>
</dbReference>
<keyword evidence="8" id="KW-0479">Metal-binding</keyword>
<evidence type="ECO:0000259" key="14">
    <source>
        <dbReference type="Pfam" id="PF01292"/>
    </source>
</evidence>
<dbReference type="InterPro" id="IPR006471">
    <property type="entry name" value="Formate_DH_gsu"/>
</dbReference>
<dbReference type="InterPro" id="IPR016174">
    <property type="entry name" value="Di-haem_cyt_TM"/>
</dbReference>
<evidence type="ECO:0000256" key="8">
    <source>
        <dbReference type="ARBA" id="ARBA00022723"/>
    </source>
</evidence>